<reference evidence="6" key="2">
    <citation type="submission" date="2025-08" db="UniProtKB">
        <authorList>
            <consortium name="Ensembl"/>
        </authorList>
    </citation>
    <scope>IDENTIFICATION</scope>
</reference>
<dbReference type="Pfam" id="PF18707">
    <property type="entry name" value="IL2RB_N1"/>
    <property type="match status" value="1"/>
</dbReference>
<keyword evidence="3" id="KW-1133">Transmembrane helix</keyword>
<feature type="domain" description="Fibronectin type-III" evidence="5">
    <location>
        <begin position="147"/>
        <end position="245"/>
    </location>
</feature>
<dbReference type="STRING" id="64144.ENSATEP00000004334"/>
<dbReference type="Gene3D" id="2.60.40.10">
    <property type="entry name" value="Immunoglobulins"/>
    <property type="match status" value="2"/>
</dbReference>
<evidence type="ECO:0000256" key="1">
    <source>
        <dbReference type="ARBA" id="ARBA00023157"/>
    </source>
</evidence>
<feature type="compositionally biased region" description="Low complexity" evidence="2">
    <location>
        <begin position="359"/>
        <end position="374"/>
    </location>
</feature>
<gene>
    <name evidence="6" type="primary">IL2RB</name>
</gene>
<evidence type="ECO:0000256" key="2">
    <source>
        <dbReference type="SAM" id="MobiDB-lite"/>
    </source>
</evidence>
<feature type="region of interest" description="Disordered" evidence="2">
    <location>
        <begin position="535"/>
        <end position="572"/>
    </location>
</feature>
<feature type="signal peptide" evidence="4">
    <location>
        <begin position="1"/>
        <end position="22"/>
    </location>
</feature>
<name>A0A3Q1HA67_ANATE</name>
<feature type="region of interest" description="Disordered" evidence="2">
    <location>
        <begin position="397"/>
        <end position="442"/>
    </location>
</feature>
<dbReference type="InterPro" id="IPR040951">
    <property type="entry name" value="IL2RB_N1"/>
</dbReference>
<feature type="compositionally biased region" description="Polar residues" evidence="2">
    <location>
        <begin position="460"/>
        <end position="486"/>
    </location>
</feature>
<dbReference type="PROSITE" id="PS50853">
    <property type="entry name" value="FN3"/>
    <property type="match status" value="1"/>
</dbReference>
<feature type="compositionally biased region" description="Low complexity" evidence="2">
    <location>
        <begin position="537"/>
        <end position="559"/>
    </location>
</feature>
<keyword evidence="7" id="KW-1185">Reference proteome</keyword>
<evidence type="ECO:0000313" key="7">
    <source>
        <dbReference type="Proteomes" id="UP000265040"/>
    </source>
</evidence>
<feature type="transmembrane region" description="Helical" evidence="3">
    <location>
        <begin position="259"/>
        <end position="279"/>
    </location>
</feature>
<dbReference type="Proteomes" id="UP000265040">
    <property type="component" value="Chromosome 1"/>
</dbReference>
<dbReference type="GO" id="GO:0004896">
    <property type="term" value="F:cytokine receptor activity"/>
    <property type="evidence" value="ECO:0007669"/>
    <property type="project" value="TreeGrafter"/>
</dbReference>
<dbReference type="PANTHER" id="PTHR23037:SF22">
    <property type="entry name" value="CYTOKINE RECEPTOR COMMON SUBUNIT BETA"/>
    <property type="match status" value="1"/>
</dbReference>
<dbReference type="AlphaFoldDB" id="A0A3Q1HA67"/>
<accession>A0A3Q1HA67</accession>
<protein>
    <recommendedName>
        <fullName evidence="5">Fibronectin type-III domain-containing protein</fullName>
    </recommendedName>
</protein>
<keyword evidence="3" id="KW-0472">Membrane</keyword>
<dbReference type="PANTHER" id="PTHR23037">
    <property type="entry name" value="CYTOKINE RECEPTOR"/>
    <property type="match status" value="1"/>
</dbReference>
<proteinExistence type="predicted"/>
<feature type="region of interest" description="Disordered" evidence="2">
    <location>
        <begin position="460"/>
        <end position="505"/>
    </location>
</feature>
<dbReference type="OMA" id="HKHERIS"/>
<evidence type="ECO:0000313" key="6">
    <source>
        <dbReference type="Ensembl" id="ENSATEP00000004334.1"/>
    </source>
</evidence>
<dbReference type="InterPro" id="IPR013783">
    <property type="entry name" value="Ig-like_fold"/>
</dbReference>
<dbReference type="GO" id="GO:0016064">
    <property type="term" value="P:immunoglobulin mediated immune response"/>
    <property type="evidence" value="ECO:0007669"/>
    <property type="project" value="TreeGrafter"/>
</dbReference>
<dbReference type="OrthoDB" id="8906725at2759"/>
<evidence type="ECO:0000256" key="4">
    <source>
        <dbReference type="SAM" id="SignalP"/>
    </source>
</evidence>
<feature type="chain" id="PRO_5018572948" description="Fibronectin type-III domain-containing protein" evidence="4">
    <location>
        <begin position="23"/>
        <end position="641"/>
    </location>
</feature>
<evidence type="ECO:0000256" key="3">
    <source>
        <dbReference type="SAM" id="Phobius"/>
    </source>
</evidence>
<keyword evidence="4" id="KW-0732">Signal</keyword>
<sequence length="641" mass="70989">MERNKKGHLLLLLLALLHGCIATMDCPVQSSALNCPLPDKIFIDFMCYNDYNRIITCVWNSTHVHTNSVCTVNARKKDANPKSKFAHRTCNLEPVDDSKPLKKCSMDMRKESAFQDFEEWTVELKCNTSNQKISIDFKPSCSIKLNPPGKPHVNLTTVSWSSQVTKHDDIEFFMSQLQWKQKDQSWSDSSVKTKCKSCEHDCETELDENDLIHGESYEARTRVMTSEIWAFSTWSEWSPTTTWESSVGKTKSPDGNGGFLVRIITVTVALALCLVVVLFRTHTTTWVVKKIRGPPIPNPATSFLQNANFQDWLNPHFTPDSFHSFLKQEEILYVEVTSAVDAVGQCRPEAALQEKIKSEGSSGSGNSSYSNPSYSHLCPSRPISSLSAGNLQPCAVDTPYGPVGNQGEGENAEQNEEEVRRKEMEISQLLSKGSKDSEPMQVVSDYEKVEKLQAERTRLQSLDSGMCSSEEVSQESLEPDSINVTGSHDEETEEEEERGNGKEADFKKLFGGSGGIFGKGSIQVCSDYERVQKQQADSSELLSVDSGVSSGGEEQASQESVEDVDKSTETTSFLFPPAPSFSLPCAMSSFSQLPLKFSGLGLSPALQPLPSHILDRNVLMSASRSVEPSGDGYMPVKQEQN</sequence>
<dbReference type="GO" id="GO:0009897">
    <property type="term" value="C:external side of plasma membrane"/>
    <property type="evidence" value="ECO:0007669"/>
    <property type="project" value="TreeGrafter"/>
</dbReference>
<organism evidence="6 7">
    <name type="scientific">Anabas testudineus</name>
    <name type="common">Climbing perch</name>
    <name type="synonym">Anthias testudineus</name>
    <dbReference type="NCBI Taxonomy" id="64144"/>
    <lineage>
        <taxon>Eukaryota</taxon>
        <taxon>Metazoa</taxon>
        <taxon>Chordata</taxon>
        <taxon>Craniata</taxon>
        <taxon>Vertebrata</taxon>
        <taxon>Euteleostomi</taxon>
        <taxon>Actinopterygii</taxon>
        <taxon>Neopterygii</taxon>
        <taxon>Teleostei</taxon>
        <taxon>Neoteleostei</taxon>
        <taxon>Acanthomorphata</taxon>
        <taxon>Anabantaria</taxon>
        <taxon>Anabantiformes</taxon>
        <taxon>Anabantoidei</taxon>
        <taxon>Anabantidae</taxon>
        <taxon>Anabas</taxon>
    </lineage>
</organism>
<evidence type="ECO:0000259" key="5">
    <source>
        <dbReference type="PROSITE" id="PS50853"/>
    </source>
</evidence>
<feature type="region of interest" description="Disordered" evidence="2">
    <location>
        <begin position="355"/>
        <end position="374"/>
    </location>
</feature>
<keyword evidence="3" id="KW-0812">Transmembrane</keyword>
<reference evidence="6" key="1">
    <citation type="submission" date="2021-04" db="EMBL/GenBank/DDBJ databases">
        <authorList>
            <consortium name="Wellcome Sanger Institute Data Sharing"/>
        </authorList>
    </citation>
    <scope>NUCLEOTIDE SEQUENCE [LARGE SCALE GENOMIC DNA]</scope>
</reference>
<dbReference type="GeneTree" id="ENSGT00900000142364"/>
<reference evidence="6" key="3">
    <citation type="submission" date="2025-09" db="UniProtKB">
        <authorList>
            <consortium name="Ensembl"/>
        </authorList>
    </citation>
    <scope>IDENTIFICATION</scope>
</reference>
<dbReference type="InterPro" id="IPR003961">
    <property type="entry name" value="FN3_dom"/>
</dbReference>
<dbReference type="InParanoid" id="A0A3Q1HA67"/>
<dbReference type="Ensembl" id="ENSATET00000004370.3">
    <property type="protein sequence ID" value="ENSATEP00000004334.1"/>
    <property type="gene ID" value="ENSATEG00000003037.3"/>
</dbReference>
<keyword evidence="1" id="KW-1015">Disulfide bond</keyword>